<keyword evidence="3 8" id="KW-0812">Transmembrane</keyword>
<sequence length="579" mass="64973">MKIFLFTFISIVHLAGGQNGCLPATCGPSGPNIRFPFWLKDHQPEHCGYPGFELRCTESGDLKFDLQFPVTASANNVVLPLLTTVTVGVIDYGAQQMLVRHAVARSCPPEKLTTLNSSASPFEVEALGYSEGYVLFNCSNAESDWQTVSCLSNHDHKVITLPSTSEITALPPHSSCFKMYNISYVPYNALAGRDDEYGERFYVRWRKPSCGNCEAEGKFCRLRNNTAEDTECFSPEQPQHGLSKNYKSLVAGITVGTILLGFIMVELFFVFISMKRKKEEHKRIQKILENHKDMSPRRYSYADIKRITDNFKEKLGPRTLFKGMLVDETCVAVKMLDHSEQNVEDFIDEVDTIGRMEHVNVLQLVGYCVDGRKRALVYEFLSSGTLEMLISSESQSQMLGWETLHQVALAVAKGIDYIRQECNQNILSLNIKPQNILLDNNLNPKVLVCSISAAPGASEYAAPEMFASTFDVLSQKADVYSFGMLLLDVVGRRSGGEKENGGIYFPEWILKNGAERAIQIDEEEENIEMVKKLSVVGLWCIQWFPSDRPSMKTVIQMLEGDNKPITPPNPFASFNLKHT</sequence>
<evidence type="ECO:0000313" key="12">
    <source>
        <dbReference type="RefSeq" id="XP_011084500.2"/>
    </source>
</evidence>
<dbReference type="GO" id="GO:0005524">
    <property type="term" value="F:ATP binding"/>
    <property type="evidence" value="ECO:0007669"/>
    <property type="project" value="InterPro"/>
</dbReference>
<dbReference type="Pfam" id="PF13947">
    <property type="entry name" value="GUB_WAK_bind"/>
    <property type="match status" value="1"/>
</dbReference>
<dbReference type="OrthoDB" id="900299at2759"/>
<dbReference type="GO" id="GO:0030247">
    <property type="term" value="F:polysaccharide binding"/>
    <property type="evidence" value="ECO:0007669"/>
    <property type="project" value="InterPro"/>
</dbReference>
<keyword evidence="11" id="KW-1185">Reference proteome</keyword>
<dbReference type="Proteomes" id="UP000504604">
    <property type="component" value="Linkage group LG7"/>
</dbReference>
<keyword evidence="2" id="KW-0723">Serine/threonine-protein kinase</keyword>
<keyword evidence="2" id="KW-0418">Kinase</keyword>
<evidence type="ECO:0000256" key="6">
    <source>
        <dbReference type="ARBA" id="ARBA00023136"/>
    </source>
</evidence>
<dbReference type="InParanoid" id="A0A6I9TGK7"/>
<evidence type="ECO:0000256" key="8">
    <source>
        <dbReference type="SAM" id="Phobius"/>
    </source>
</evidence>
<evidence type="ECO:0000313" key="11">
    <source>
        <dbReference type="Proteomes" id="UP000504604"/>
    </source>
</evidence>
<keyword evidence="5 8" id="KW-1133">Transmembrane helix</keyword>
<name>A0A6I9TGK7_SESIN</name>
<dbReference type="GeneID" id="105166739"/>
<proteinExistence type="predicted"/>
<evidence type="ECO:0000256" key="9">
    <source>
        <dbReference type="SAM" id="SignalP"/>
    </source>
</evidence>
<feature type="signal peptide" evidence="9">
    <location>
        <begin position="1"/>
        <end position="17"/>
    </location>
</feature>
<evidence type="ECO:0000256" key="4">
    <source>
        <dbReference type="ARBA" id="ARBA00022729"/>
    </source>
</evidence>
<keyword evidence="6 8" id="KW-0472">Membrane</keyword>
<evidence type="ECO:0000256" key="2">
    <source>
        <dbReference type="ARBA" id="ARBA00022527"/>
    </source>
</evidence>
<dbReference type="PANTHER" id="PTHR27009">
    <property type="entry name" value="RUST RESISTANCE KINASE LR10-RELATED"/>
    <property type="match status" value="1"/>
</dbReference>
<dbReference type="SUPFAM" id="SSF56112">
    <property type="entry name" value="Protein kinase-like (PK-like)"/>
    <property type="match status" value="1"/>
</dbReference>
<dbReference type="Gene3D" id="1.10.510.10">
    <property type="entry name" value="Transferase(Phosphotransferase) domain 1"/>
    <property type="match status" value="1"/>
</dbReference>
<protein>
    <submittedName>
        <fullName evidence="12">Rust resistance kinase Lr10-like</fullName>
    </submittedName>
</protein>
<dbReference type="InterPro" id="IPR045874">
    <property type="entry name" value="LRK10/LRL21-25-like"/>
</dbReference>
<keyword evidence="2" id="KW-0808">Transferase</keyword>
<evidence type="ECO:0000256" key="5">
    <source>
        <dbReference type="ARBA" id="ARBA00022989"/>
    </source>
</evidence>
<gene>
    <name evidence="12" type="primary">LOC105166739</name>
</gene>
<reference evidence="12" key="1">
    <citation type="submission" date="2025-08" db="UniProtKB">
        <authorList>
            <consortium name="RefSeq"/>
        </authorList>
    </citation>
    <scope>IDENTIFICATION</scope>
</reference>
<feature type="transmembrane region" description="Helical" evidence="8">
    <location>
        <begin position="249"/>
        <end position="272"/>
    </location>
</feature>
<comment type="subcellular location">
    <subcellularLocation>
        <location evidence="1">Membrane</location>
        <topology evidence="1">Single-pass type I membrane protein</topology>
    </subcellularLocation>
</comment>
<evidence type="ECO:0000256" key="7">
    <source>
        <dbReference type="ARBA" id="ARBA00023180"/>
    </source>
</evidence>
<evidence type="ECO:0000259" key="10">
    <source>
        <dbReference type="PROSITE" id="PS50011"/>
    </source>
</evidence>
<feature type="domain" description="Protein kinase" evidence="10">
    <location>
        <begin position="309"/>
        <end position="572"/>
    </location>
</feature>
<dbReference type="InterPro" id="IPR011009">
    <property type="entry name" value="Kinase-like_dom_sf"/>
</dbReference>
<evidence type="ECO:0000256" key="1">
    <source>
        <dbReference type="ARBA" id="ARBA00004479"/>
    </source>
</evidence>
<feature type="chain" id="PRO_5027013321" evidence="9">
    <location>
        <begin position="18"/>
        <end position="579"/>
    </location>
</feature>
<dbReference type="GO" id="GO:0016020">
    <property type="term" value="C:membrane"/>
    <property type="evidence" value="ECO:0007669"/>
    <property type="project" value="UniProtKB-SubCell"/>
</dbReference>
<dbReference type="InterPro" id="IPR000719">
    <property type="entry name" value="Prot_kinase_dom"/>
</dbReference>
<dbReference type="PROSITE" id="PS50011">
    <property type="entry name" value="PROTEIN_KINASE_DOM"/>
    <property type="match status" value="1"/>
</dbReference>
<dbReference type="RefSeq" id="XP_011084500.2">
    <property type="nucleotide sequence ID" value="XM_011086198.2"/>
</dbReference>
<organism evidence="11 12">
    <name type="scientific">Sesamum indicum</name>
    <name type="common">Oriental sesame</name>
    <name type="synonym">Sesamum orientale</name>
    <dbReference type="NCBI Taxonomy" id="4182"/>
    <lineage>
        <taxon>Eukaryota</taxon>
        <taxon>Viridiplantae</taxon>
        <taxon>Streptophyta</taxon>
        <taxon>Embryophyta</taxon>
        <taxon>Tracheophyta</taxon>
        <taxon>Spermatophyta</taxon>
        <taxon>Magnoliopsida</taxon>
        <taxon>eudicotyledons</taxon>
        <taxon>Gunneridae</taxon>
        <taxon>Pentapetalae</taxon>
        <taxon>asterids</taxon>
        <taxon>lamiids</taxon>
        <taxon>Lamiales</taxon>
        <taxon>Pedaliaceae</taxon>
        <taxon>Sesamum</taxon>
    </lineage>
</organism>
<dbReference type="Pfam" id="PF07714">
    <property type="entry name" value="PK_Tyr_Ser-Thr"/>
    <property type="match status" value="1"/>
</dbReference>
<dbReference type="AlphaFoldDB" id="A0A6I9TGK7"/>
<dbReference type="Gene3D" id="3.30.200.20">
    <property type="entry name" value="Phosphorylase Kinase, domain 1"/>
    <property type="match status" value="1"/>
</dbReference>
<keyword evidence="7" id="KW-0325">Glycoprotein</keyword>
<dbReference type="GO" id="GO:0004674">
    <property type="term" value="F:protein serine/threonine kinase activity"/>
    <property type="evidence" value="ECO:0007669"/>
    <property type="project" value="UniProtKB-KW"/>
</dbReference>
<dbReference type="KEGG" id="sind:105166739"/>
<keyword evidence="4 9" id="KW-0732">Signal</keyword>
<accession>A0A6I9TGK7</accession>
<dbReference type="InterPro" id="IPR025287">
    <property type="entry name" value="WAK_GUB"/>
</dbReference>
<evidence type="ECO:0000256" key="3">
    <source>
        <dbReference type="ARBA" id="ARBA00022692"/>
    </source>
</evidence>
<dbReference type="InterPro" id="IPR001245">
    <property type="entry name" value="Ser-Thr/Tyr_kinase_cat_dom"/>
</dbReference>